<evidence type="ECO:0000256" key="11">
    <source>
        <dbReference type="ARBA" id="ARBA00048540"/>
    </source>
</evidence>
<dbReference type="Pfam" id="PF02424">
    <property type="entry name" value="ApbE"/>
    <property type="match status" value="1"/>
</dbReference>
<dbReference type="GO" id="GO:0046872">
    <property type="term" value="F:metal ion binding"/>
    <property type="evidence" value="ECO:0007669"/>
    <property type="project" value="UniProtKB-KW"/>
</dbReference>
<dbReference type="Pfam" id="PF10029">
    <property type="entry name" value="DUF2271"/>
    <property type="match status" value="1"/>
</dbReference>
<dbReference type="InterPro" id="IPR024932">
    <property type="entry name" value="ApbE"/>
</dbReference>
<reference evidence="12 13" key="1">
    <citation type="submission" date="2018-09" db="EMBL/GenBank/DDBJ databases">
        <title>The draft genome of Acinetobacter spp. strains.</title>
        <authorList>
            <person name="Qin J."/>
            <person name="Feng Y."/>
            <person name="Zong Z."/>
        </authorList>
    </citation>
    <scope>NUCLEOTIDE SEQUENCE [LARGE SCALE GENOMIC DNA]</scope>
    <source>
        <strain evidence="12 13">WCHAc060096</strain>
    </source>
</reference>
<dbReference type="PANTHER" id="PTHR30040:SF2">
    <property type="entry name" value="FAD:PROTEIN FMN TRANSFERASE"/>
    <property type="match status" value="1"/>
</dbReference>
<dbReference type="GO" id="GO:0016740">
    <property type="term" value="F:transferase activity"/>
    <property type="evidence" value="ECO:0007669"/>
    <property type="project" value="UniProtKB-KW"/>
</dbReference>
<comment type="similarity">
    <text evidence="2">Belongs to the ApbE family.</text>
</comment>
<dbReference type="AlphaFoldDB" id="A0A3A8F4X0"/>
<proteinExistence type="inferred from homology"/>
<keyword evidence="13" id="KW-1185">Reference proteome</keyword>
<dbReference type="SUPFAM" id="SSF143631">
    <property type="entry name" value="ApbE-like"/>
    <property type="match status" value="1"/>
</dbReference>
<evidence type="ECO:0000313" key="12">
    <source>
        <dbReference type="EMBL" id="RKG36201.1"/>
    </source>
</evidence>
<dbReference type="Gene3D" id="2.60.40.4070">
    <property type="match status" value="1"/>
</dbReference>
<keyword evidence="6" id="KW-0808">Transferase</keyword>
<evidence type="ECO:0000256" key="6">
    <source>
        <dbReference type="ARBA" id="ARBA00022679"/>
    </source>
</evidence>
<dbReference type="OrthoDB" id="195316at2"/>
<dbReference type="InterPro" id="IPR014469">
    <property type="entry name" value="DUF2271"/>
</dbReference>
<evidence type="ECO:0000256" key="4">
    <source>
        <dbReference type="ARBA" id="ARBA00016337"/>
    </source>
</evidence>
<keyword evidence="8" id="KW-0274">FAD</keyword>
<accession>A0A3A8F4X0</accession>
<keyword evidence="5" id="KW-0285">Flavoprotein</keyword>
<organism evidence="12 13">
    <name type="scientific">Acinetobacter guerrae</name>
    <dbReference type="NCBI Taxonomy" id="1843371"/>
    <lineage>
        <taxon>Bacteria</taxon>
        <taxon>Pseudomonadati</taxon>
        <taxon>Pseudomonadota</taxon>
        <taxon>Gammaproteobacteria</taxon>
        <taxon>Moraxellales</taxon>
        <taxon>Moraxellaceae</taxon>
        <taxon>Acinetobacter</taxon>
    </lineage>
</organism>
<dbReference type="Gene3D" id="3.10.520.10">
    <property type="entry name" value="ApbE-like domains"/>
    <property type="match status" value="1"/>
</dbReference>
<dbReference type="PANTHER" id="PTHR30040">
    <property type="entry name" value="THIAMINE BIOSYNTHESIS LIPOPROTEIN APBE"/>
    <property type="match status" value="1"/>
</dbReference>
<dbReference type="RefSeq" id="WP_120368674.1">
    <property type="nucleotide sequence ID" value="NZ_LXGN01000045.1"/>
</dbReference>
<protein>
    <recommendedName>
        <fullName evidence="4">FAD:protein FMN transferase</fullName>
        <ecNumber evidence="3">2.7.1.180</ecNumber>
    </recommendedName>
    <alternativeName>
        <fullName evidence="10">Flavin transferase</fullName>
    </alternativeName>
</protein>
<evidence type="ECO:0000256" key="2">
    <source>
        <dbReference type="ARBA" id="ARBA00008282"/>
    </source>
</evidence>
<comment type="catalytic activity">
    <reaction evidence="11">
        <text>L-threonyl-[protein] + FAD = FMN-L-threonyl-[protein] + AMP + H(+)</text>
        <dbReference type="Rhea" id="RHEA:36847"/>
        <dbReference type="Rhea" id="RHEA-COMP:11060"/>
        <dbReference type="Rhea" id="RHEA-COMP:11061"/>
        <dbReference type="ChEBI" id="CHEBI:15378"/>
        <dbReference type="ChEBI" id="CHEBI:30013"/>
        <dbReference type="ChEBI" id="CHEBI:57692"/>
        <dbReference type="ChEBI" id="CHEBI:74257"/>
        <dbReference type="ChEBI" id="CHEBI:456215"/>
        <dbReference type="EC" id="2.7.1.180"/>
    </reaction>
</comment>
<sequence length="522" mass="57491">MTHIALKNVLKQSSSVFRLKPIVIAISLISPLTTIDAFAATSLSSDSTSELNHTTHRFHQDHILGTSLDVVMTGANPQEANKAFQAVQQEIARLDQILSTWRADSEISGLNHHKDAQVSNELFEVIAACESWRSKSCGAFDARLGQLIGLWEKNNGVHQLDENTRQQVIQQIQKQPIHLDAQKNRVKLDETVNIAPDAYAKGYIIDRALMAARQAVPSLQGLMIDIGGDLRVWGEAPQKSGWKVGVQSALAKYDNALPEQVLNLNNQAIAFSGQGYRELAGQSHLLDPKTGLPLQHVEQCVVIGHCAADADALATALAAMQPEQGMALIESLIGYEAKMTMSNGDGYQTTGWGKMVEARPQAEMLNVAVGASSSWPAGYQAILELVIPKIAVENYRIPYVSVWITDSNKKLVKTLAVWGKDEKWINSNYVWWRRYGRQMPNLDAVAKPSRQPGQYKLAWDGKDETGKAVAAGQYIVHVETSREHGEHSYQTFDLDVKAKASSQTLPAQKEIGALKLNFQKVN</sequence>
<keyword evidence="7" id="KW-0479">Metal-binding</keyword>
<evidence type="ECO:0000256" key="9">
    <source>
        <dbReference type="ARBA" id="ARBA00022842"/>
    </source>
</evidence>
<evidence type="ECO:0000256" key="1">
    <source>
        <dbReference type="ARBA" id="ARBA00001946"/>
    </source>
</evidence>
<evidence type="ECO:0000256" key="10">
    <source>
        <dbReference type="ARBA" id="ARBA00031306"/>
    </source>
</evidence>
<evidence type="ECO:0000256" key="7">
    <source>
        <dbReference type="ARBA" id="ARBA00022723"/>
    </source>
</evidence>
<comment type="cofactor">
    <cofactor evidence="1">
        <name>Mg(2+)</name>
        <dbReference type="ChEBI" id="CHEBI:18420"/>
    </cofactor>
</comment>
<comment type="caution">
    <text evidence="12">The sequence shown here is derived from an EMBL/GenBank/DDBJ whole genome shotgun (WGS) entry which is preliminary data.</text>
</comment>
<evidence type="ECO:0000313" key="13">
    <source>
        <dbReference type="Proteomes" id="UP000269001"/>
    </source>
</evidence>
<evidence type="ECO:0000256" key="5">
    <source>
        <dbReference type="ARBA" id="ARBA00022630"/>
    </source>
</evidence>
<name>A0A3A8F4X0_9GAMM</name>
<keyword evidence="9" id="KW-0460">Magnesium</keyword>
<evidence type="ECO:0000256" key="8">
    <source>
        <dbReference type="ARBA" id="ARBA00022827"/>
    </source>
</evidence>
<dbReference type="EMBL" id="RAXU01000001">
    <property type="protein sequence ID" value="RKG36201.1"/>
    <property type="molecule type" value="Genomic_DNA"/>
</dbReference>
<dbReference type="EC" id="2.7.1.180" evidence="3"/>
<dbReference type="InterPro" id="IPR003374">
    <property type="entry name" value="ApbE-like_sf"/>
</dbReference>
<evidence type="ECO:0000256" key="3">
    <source>
        <dbReference type="ARBA" id="ARBA00011955"/>
    </source>
</evidence>
<gene>
    <name evidence="12" type="ORF">D7V21_00985</name>
</gene>
<dbReference type="Proteomes" id="UP000269001">
    <property type="component" value="Unassembled WGS sequence"/>
</dbReference>